<dbReference type="VEuPathDB" id="FungiDB:AMAG_19352"/>
<keyword evidence="2" id="KW-1185">Reference proteome</keyword>
<proteinExistence type="predicted"/>
<gene>
    <name evidence="1" type="ORF">AMAG_19352</name>
</gene>
<organism evidence="1 2">
    <name type="scientific">Allomyces macrogynus (strain ATCC 38327)</name>
    <name type="common">Allomyces javanicus var. macrogynus</name>
    <dbReference type="NCBI Taxonomy" id="578462"/>
    <lineage>
        <taxon>Eukaryota</taxon>
        <taxon>Fungi</taxon>
        <taxon>Fungi incertae sedis</taxon>
        <taxon>Blastocladiomycota</taxon>
        <taxon>Blastocladiomycetes</taxon>
        <taxon>Blastocladiales</taxon>
        <taxon>Blastocladiaceae</taxon>
        <taxon>Allomyces</taxon>
    </lineage>
</organism>
<name>A0A0L0SUB2_ALLM3</name>
<reference evidence="2" key="2">
    <citation type="submission" date="2009-11" db="EMBL/GenBank/DDBJ databases">
        <title>The Genome Sequence of Allomyces macrogynus strain ATCC 38327.</title>
        <authorList>
            <consortium name="The Broad Institute Genome Sequencing Platform"/>
            <person name="Russ C."/>
            <person name="Cuomo C."/>
            <person name="Shea T."/>
            <person name="Young S.K."/>
            <person name="Zeng Q."/>
            <person name="Koehrsen M."/>
            <person name="Haas B."/>
            <person name="Borodovsky M."/>
            <person name="Guigo R."/>
            <person name="Alvarado L."/>
            <person name="Berlin A."/>
            <person name="Borenstein D."/>
            <person name="Chen Z."/>
            <person name="Engels R."/>
            <person name="Freedman E."/>
            <person name="Gellesch M."/>
            <person name="Goldberg J."/>
            <person name="Griggs A."/>
            <person name="Gujja S."/>
            <person name="Heiman D."/>
            <person name="Hepburn T."/>
            <person name="Howarth C."/>
            <person name="Jen D."/>
            <person name="Larson L."/>
            <person name="Lewis B."/>
            <person name="Mehta T."/>
            <person name="Park D."/>
            <person name="Pearson M."/>
            <person name="Roberts A."/>
            <person name="Saif S."/>
            <person name="Shenoy N."/>
            <person name="Sisk P."/>
            <person name="Stolte C."/>
            <person name="Sykes S."/>
            <person name="Walk T."/>
            <person name="White J."/>
            <person name="Yandava C."/>
            <person name="Burger G."/>
            <person name="Gray M.W."/>
            <person name="Holland P.W.H."/>
            <person name="King N."/>
            <person name="Lang F.B.F."/>
            <person name="Roger A.J."/>
            <person name="Ruiz-Trillo I."/>
            <person name="Lander E."/>
            <person name="Nusbaum C."/>
        </authorList>
    </citation>
    <scope>NUCLEOTIDE SEQUENCE [LARGE SCALE GENOMIC DNA]</scope>
    <source>
        <strain evidence="2">ATCC 38327</strain>
    </source>
</reference>
<evidence type="ECO:0000313" key="2">
    <source>
        <dbReference type="Proteomes" id="UP000054350"/>
    </source>
</evidence>
<reference evidence="1 2" key="1">
    <citation type="submission" date="2009-11" db="EMBL/GenBank/DDBJ databases">
        <title>Annotation of Allomyces macrogynus ATCC 38327.</title>
        <authorList>
            <consortium name="The Broad Institute Genome Sequencing Platform"/>
            <person name="Russ C."/>
            <person name="Cuomo C."/>
            <person name="Burger G."/>
            <person name="Gray M.W."/>
            <person name="Holland P.W.H."/>
            <person name="King N."/>
            <person name="Lang F.B.F."/>
            <person name="Roger A.J."/>
            <person name="Ruiz-Trillo I."/>
            <person name="Young S.K."/>
            <person name="Zeng Q."/>
            <person name="Gargeya S."/>
            <person name="Fitzgerald M."/>
            <person name="Haas B."/>
            <person name="Abouelleil A."/>
            <person name="Alvarado L."/>
            <person name="Arachchi H.M."/>
            <person name="Berlin A."/>
            <person name="Chapman S.B."/>
            <person name="Gearin G."/>
            <person name="Goldberg J."/>
            <person name="Griggs A."/>
            <person name="Gujja S."/>
            <person name="Hansen M."/>
            <person name="Heiman D."/>
            <person name="Howarth C."/>
            <person name="Larimer J."/>
            <person name="Lui A."/>
            <person name="MacDonald P.J.P."/>
            <person name="McCowen C."/>
            <person name="Montmayeur A."/>
            <person name="Murphy C."/>
            <person name="Neiman D."/>
            <person name="Pearson M."/>
            <person name="Priest M."/>
            <person name="Roberts A."/>
            <person name="Saif S."/>
            <person name="Shea T."/>
            <person name="Sisk P."/>
            <person name="Stolte C."/>
            <person name="Sykes S."/>
            <person name="Wortman J."/>
            <person name="Nusbaum C."/>
            <person name="Birren B."/>
        </authorList>
    </citation>
    <scope>NUCLEOTIDE SEQUENCE [LARGE SCALE GENOMIC DNA]</scope>
    <source>
        <strain evidence="1 2">ATCC 38327</strain>
    </source>
</reference>
<protein>
    <submittedName>
        <fullName evidence="1">Uncharacterized protein</fullName>
    </submittedName>
</protein>
<dbReference type="Proteomes" id="UP000054350">
    <property type="component" value="Unassembled WGS sequence"/>
</dbReference>
<accession>A0A0L0SUB2</accession>
<dbReference type="EMBL" id="GG745349">
    <property type="protein sequence ID" value="KNE66163.1"/>
    <property type="molecule type" value="Genomic_DNA"/>
</dbReference>
<evidence type="ECO:0000313" key="1">
    <source>
        <dbReference type="EMBL" id="KNE66163.1"/>
    </source>
</evidence>
<sequence>MKKIPGIPDLPRCQTLGPQGKLVFMNLDMQRRFLAHLPQLTDLIMRGSGPVTMAGIAGYGPPELEI</sequence>
<dbReference type="AlphaFoldDB" id="A0A0L0SUB2"/>